<dbReference type="Proteomes" id="UP000054248">
    <property type="component" value="Unassembled WGS sequence"/>
</dbReference>
<evidence type="ECO:0000313" key="1">
    <source>
        <dbReference type="EMBL" id="KIO17579.1"/>
    </source>
</evidence>
<protein>
    <submittedName>
        <fullName evidence="1">Uncharacterized protein</fullName>
    </submittedName>
</protein>
<organism evidence="1 2">
    <name type="scientific">Tulasnella calospora MUT 4182</name>
    <dbReference type="NCBI Taxonomy" id="1051891"/>
    <lineage>
        <taxon>Eukaryota</taxon>
        <taxon>Fungi</taxon>
        <taxon>Dikarya</taxon>
        <taxon>Basidiomycota</taxon>
        <taxon>Agaricomycotina</taxon>
        <taxon>Agaricomycetes</taxon>
        <taxon>Cantharellales</taxon>
        <taxon>Tulasnellaceae</taxon>
        <taxon>Tulasnella</taxon>
    </lineage>
</organism>
<evidence type="ECO:0000313" key="2">
    <source>
        <dbReference type="Proteomes" id="UP000054248"/>
    </source>
</evidence>
<reference evidence="2" key="2">
    <citation type="submission" date="2015-01" db="EMBL/GenBank/DDBJ databases">
        <title>Evolutionary Origins and Diversification of the Mycorrhizal Mutualists.</title>
        <authorList>
            <consortium name="DOE Joint Genome Institute"/>
            <consortium name="Mycorrhizal Genomics Consortium"/>
            <person name="Kohler A."/>
            <person name="Kuo A."/>
            <person name="Nagy L.G."/>
            <person name="Floudas D."/>
            <person name="Copeland A."/>
            <person name="Barry K.W."/>
            <person name="Cichocki N."/>
            <person name="Veneault-Fourrey C."/>
            <person name="LaButti K."/>
            <person name="Lindquist E.A."/>
            <person name="Lipzen A."/>
            <person name="Lundell T."/>
            <person name="Morin E."/>
            <person name="Murat C."/>
            <person name="Riley R."/>
            <person name="Ohm R."/>
            <person name="Sun H."/>
            <person name="Tunlid A."/>
            <person name="Henrissat B."/>
            <person name="Grigoriev I.V."/>
            <person name="Hibbett D.S."/>
            <person name="Martin F."/>
        </authorList>
    </citation>
    <scope>NUCLEOTIDE SEQUENCE [LARGE SCALE GENOMIC DNA]</scope>
    <source>
        <strain evidence="2">MUT 4182</strain>
    </source>
</reference>
<dbReference type="AlphaFoldDB" id="A0A0C3Q479"/>
<name>A0A0C3Q479_9AGAM</name>
<dbReference type="OrthoDB" id="3476529at2759"/>
<reference evidence="1 2" key="1">
    <citation type="submission" date="2014-04" db="EMBL/GenBank/DDBJ databases">
        <authorList>
            <consortium name="DOE Joint Genome Institute"/>
            <person name="Kuo A."/>
            <person name="Girlanda M."/>
            <person name="Perotto S."/>
            <person name="Kohler A."/>
            <person name="Nagy L.G."/>
            <person name="Floudas D."/>
            <person name="Copeland A."/>
            <person name="Barry K.W."/>
            <person name="Cichocki N."/>
            <person name="Veneault-Fourrey C."/>
            <person name="LaButti K."/>
            <person name="Lindquist E.A."/>
            <person name="Lipzen A."/>
            <person name="Lundell T."/>
            <person name="Morin E."/>
            <person name="Murat C."/>
            <person name="Sun H."/>
            <person name="Tunlid A."/>
            <person name="Henrissat B."/>
            <person name="Grigoriev I.V."/>
            <person name="Hibbett D.S."/>
            <person name="Martin F."/>
            <person name="Nordberg H.P."/>
            <person name="Cantor M.N."/>
            <person name="Hua S.X."/>
        </authorList>
    </citation>
    <scope>NUCLEOTIDE SEQUENCE [LARGE SCALE GENOMIC DNA]</scope>
    <source>
        <strain evidence="1 2">MUT 4182</strain>
    </source>
</reference>
<dbReference type="HOGENOM" id="CLU_1078456_0_0_1"/>
<gene>
    <name evidence="1" type="ORF">M407DRAFT_32746</name>
</gene>
<keyword evidence="2" id="KW-1185">Reference proteome</keyword>
<dbReference type="STRING" id="1051891.A0A0C3Q479"/>
<dbReference type="PANTHER" id="PTHR38045">
    <property type="entry name" value="CHROMOSOME 1, WHOLE GENOME SHOTGUN SEQUENCE"/>
    <property type="match status" value="1"/>
</dbReference>
<accession>A0A0C3Q479</accession>
<sequence length="258" mass="28618">MRQWNGTIIAEARKWRGSGLMFHDINGGLNKSRVLEVSGQFKQGIRVSAYAYRVAGQTMWVDRAWKALISSASFGEKGNNWNTVHFLDVTEFTATFACLDRPAEGDYPDCQLGLQYGLEVYAKNAAYGWWTAAHGNWKCVCNSSLTIGAVTSLGDDTSNTASGILNYTIPNTVANCASAARTALWTRNLLSPSPRLDNGNHGPKTANAMFLHSPEFHNQHERPDATEPWSMFWYDPAVFGAYWNGLALDHYFDDSSDS</sequence>
<dbReference type="EMBL" id="KN823366">
    <property type="protein sequence ID" value="KIO17579.1"/>
    <property type="molecule type" value="Genomic_DNA"/>
</dbReference>
<proteinExistence type="predicted"/>
<dbReference type="PANTHER" id="PTHR38045:SF1">
    <property type="entry name" value="HEPARINASE II_III-LIKE PROTEIN"/>
    <property type="match status" value="1"/>
</dbReference>